<evidence type="ECO:0000256" key="2">
    <source>
        <dbReference type="ARBA" id="ARBA00022448"/>
    </source>
</evidence>
<evidence type="ECO:0000313" key="9">
    <source>
        <dbReference type="EMBL" id="SCM77972.1"/>
    </source>
</evidence>
<dbReference type="InterPro" id="IPR035906">
    <property type="entry name" value="MetI-like_sf"/>
</dbReference>
<keyword evidence="3" id="KW-1003">Cell membrane</keyword>
<dbReference type="InterPro" id="IPR000515">
    <property type="entry name" value="MetI-like"/>
</dbReference>
<feature type="transmembrane region" description="Helical" evidence="7">
    <location>
        <begin position="127"/>
        <end position="150"/>
    </location>
</feature>
<keyword evidence="2 7" id="KW-0813">Transport</keyword>
<accession>A0A212LKA8</accession>
<evidence type="ECO:0000256" key="3">
    <source>
        <dbReference type="ARBA" id="ARBA00022475"/>
    </source>
</evidence>
<gene>
    <name evidence="9" type="ORF">KL86PLE_60287</name>
</gene>
<feature type="transmembrane region" description="Helical" evidence="7">
    <location>
        <begin position="95"/>
        <end position="120"/>
    </location>
</feature>
<dbReference type="InterPro" id="IPR050366">
    <property type="entry name" value="BP-dependent_transpt_permease"/>
</dbReference>
<dbReference type="Gene3D" id="1.10.3720.10">
    <property type="entry name" value="MetI-like"/>
    <property type="match status" value="1"/>
</dbReference>
<protein>
    <submittedName>
        <fullName evidence="9">ABC-type dipeptide/oligopeptide/nickel transport system, permease component</fullName>
    </submittedName>
</protein>
<organism evidence="9">
    <name type="scientific">uncultured Pleomorphomonas sp</name>
    <dbReference type="NCBI Taxonomy" id="442121"/>
    <lineage>
        <taxon>Bacteria</taxon>
        <taxon>Pseudomonadati</taxon>
        <taxon>Pseudomonadota</taxon>
        <taxon>Alphaproteobacteria</taxon>
        <taxon>Hyphomicrobiales</taxon>
        <taxon>Pleomorphomonadaceae</taxon>
        <taxon>Pleomorphomonas</taxon>
        <taxon>environmental samples</taxon>
    </lineage>
</organism>
<feature type="domain" description="ABC transmembrane type-1" evidence="8">
    <location>
        <begin position="92"/>
        <end position="305"/>
    </location>
</feature>
<comment type="similarity">
    <text evidence="7">Belongs to the binding-protein-dependent transport system permease family.</text>
</comment>
<dbReference type="Pfam" id="PF00528">
    <property type="entry name" value="BPD_transp_1"/>
    <property type="match status" value="1"/>
</dbReference>
<reference evidence="9" key="1">
    <citation type="submission" date="2016-08" db="EMBL/GenBank/DDBJ databases">
        <authorList>
            <person name="Seilhamer J.J."/>
        </authorList>
    </citation>
    <scope>NUCLEOTIDE SEQUENCE</scope>
    <source>
        <strain evidence="9">86</strain>
    </source>
</reference>
<comment type="subcellular location">
    <subcellularLocation>
        <location evidence="1 7">Cell membrane</location>
        <topology evidence="1 7">Multi-pass membrane protein</topology>
    </subcellularLocation>
</comment>
<dbReference type="EMBL" id="FMJD01000010">
    <property type="protein sequence ID" value="SCM77972.1"/>
    <property type="molecule type" value="Genomic_DNA"/>
</dbReference>
<dbReference type="Pfam" id="PF12911">
    <property type="entry name" value="OppC_N"/>
    <property type="match status" value="1"/>
</dbReference>
<dbReference type="PROSITE" id="PS50928">
    <property type="entry name" value="ABC_TM1"/>
    <property type="match status" value="1"/>
</dbReference>
<dbReference type="PANTHER" id="PTHR43386">
    <property type="entry name" value="OLIGOPEPTIDE TRANSPORT SYSTEM PERMEASE PROTEIN APPC"/>
    <property type="match status" value="1"/>
</dbReference>
<evidence type="ECO:0000256" key="5">
    <source>
        <dbReference type="ARBA" id="ARBA00022989"/>
    </source>
</evidence>
<evidence type="ECO:0000256" key="4">
    <source>
        <dbReference type="ARBA" id="ARBA00022692"/>
    </source>
</evidence>
<feature type="transmembrane region" description="Helical" evidence="7">
    <location>
        <begin position="282"/>
        <end position="304"/>
    </location>
</feature>
<proteinExistence type="inferred from homology"/>
<evidence type="ECO:0000256" key="7">
    <source>
        <dbReference type="RuleBase" id="RU363032"/>
    </source>
</evidence>
<dbReference type="PANTHER" id="PTHR43386:SF6">
    <property type="entry name" value="ABC TRANSPORTER PERMEASE PROTEIN"/>
    <property type="match status" value="1"/>
</dbReference>
<dbReference type="GO" id="GO:0055085">
    <property type="term" value="P:transmembrane transport"/>
    <property type="evidence" value="ECO:0007669"/>
    <property type="project" value="InterPro"/>
</dbReference>
<name>A0A212LKA8_9HYPH</name>
<feature type="transmembrane region" description="Helical" evidence="7">
    <location>
        <begin position="31"/>
        <end position="52"/>
    </location>
</feature>
<keyword evidence="5 7" id="KW-1133">Transmembrane helix</keyword>
<dbReference type="RefSeq" id="WP_100080767.1">
    <property type="nucleotide sequence ID" value="NZ_LT608334.1"/>
</dbReference>
<evidence type="ECO:0000256" key="1">
    <source>
        <dbReference type="ARBA" id="ARBA00004651"/>
    </source>
</evidence>
<dbReference type="AlphaFoldDB" id="A0A212LKA8"/>
<dbReference type="GO" id="GO:0005886">
    <property type="term" value="C:plasma membrane"/>
    <property type="evidence" value="ECO:0007669"/>
    <property type="project" value="UniProtKB-SubCell"/>
</dbReference>
<keyword evidence="6 7" id="KW-0472">Membrane</keyword>
<keyword evidence="4 7" id="KW-0812">Transmembrane</keyword>
<feature type="transmembrane region" description="Helical" evidence="7">
    <location>
        <begin position="170"/>
        <end position="189"/>
    </location>
</feature>
<dbReference type="SUPFAM" id="SSF161098">
    <property type="entry name" value="MetI-like"/>
    <property type="match status" value="1"/>
</dbReference>
<evidence type="ECO:0000259" key="8">
    <source>
        <dbReference type="PROSITE" id="PS50928"/>
    </source>
</evidence>
<sequence length="318" mass="35216">MMTDQALPLQQEEKQFSLAKDAFIRLIANRLAIVGMVLVLFLFFVAIFGPYITPYDFLSQDLMARNQPPSWQHWFGTDDLGRDIMSRVIYGSRTAVIVGFSTVSFSLVIGLFMGALGGYFGGKIDAFVVWLIDITMSIPSLLLVIVINVSLKPPLVNWMDARFLATGNEFYRNTIWVDFVLVFGSLALIKWPKAARIVRGQILSIRNKNYVLAAEALGVPTAKIVRRYVIPNALGPIIVYISASLGEAMVLESSFSFLGVGVRPPIPSWGNMISDGLRIWQLYPHVLAAPAAVLAIVTIAFSFLGDGLNDALNPRQWK</sequence>
<dbReference type="InterPro" id="IPR025966">
    <property type="entry name" value="OppC_N"/>
</dbReference>
<dbReference type="CDD" id="cd06261">
    <property type="entry name" value="TM_PBP2"/>
    <property type="match status" value="1"/>
</dbReference>
<evidence type="ECO:0000256" key="6">
    <source>
        <dbReference type="ARBA" id="ARBA00023136"/>
    </source>
</evidence>